<comment type="subunit">
    <text evidence="8">Part of the 30S ribosomal subunit. Contacts proteins S4 and S8.</text>
</comment>
<feature type="compositionally biased region" description="Basic and acidic residues" evidence="10">
    <location>
        <begin position="41"/>
        <end position="63"/>
    </location>
</feature>
<dbReference type="EMBL" id="CP023004">
    <property type="protein sequence ID" value="AWI09140.1"/>
    <property type="molecule type" value="Genomic_DNA"/>
</dbReference>
<comment type="function">
    <text evidence="1 8">Located at the back of the 30S subunit body where it stabilizes the conformation of the head with respect to the body.</text>
</comment>
<keyword evidence="4 8" id="KW-0694">RNA-binding</keyword>
<dbReference type="InterPro" id="IPR013810">
    <property type="entry name" value="Ribosomal_uS5_N"/>
</dbReference>
<keyword evidence="13" id="KW-1185">Reference proteome</keyword>
<organism evidence="12 13">
    <name type="scientific">Ereboglobus luteus</name>
    <dbReference type="NCBI Taxonomy" id="1796921"/>
    <lineage>
        <taxon>Bacteria</taxon>
        <taxon>Pseudomonadati</taxon>
        <taxon>Verrucomicrobiota</taxon>
        <taxon>Opitutia</taxon>
        <taxon>Opitutales</taxon>
        <taxon>Opitutaceae</taxon>
        <taxon>Ereboglobus</taxon>
    </lineage>
</organism>
<dbReference type="InterPro" id="IPR014721">
    <property type="entry name" value="Ribsml_uS5_D2-typ_fold_subgr"/>
</dbReference>
<accession>A0A2U8E2V8</accession>
<proteinExistence type="inferred from homology"/>
<dbReference type="OrthoDB" id="9809045at2"/>
<dbReference type="GO" id="GO:0019843">
    <property type="term" value="F:rRNA binding"/>
    <property type="evidence" value="ECO:0007669"/>
    <property type="project" value="UniProtKB-UniRule"/>
</dbReference>
<feature type="domain" description="S5 DRBM" evidence="11">
    <location>
        <begin position="72"/>
        <end position="135"/>
    </location>
</feature>
<evidence type="ECO:0000313" key="13">
    <source>
        <dbReference type="Proteomes" id="UP000244896"/>
    </source>
</evidence>
<dbReference type="Proteomes" id="UP000244896">
    <property type="component" value="Chromosome"/>
</dbReference>
<dbReference type="KEGG" id="elut:CKA38_07710"/>
<dbReference type="Pfam" id="PF00333">
    <property type="entry name" value="Ribosomal_S5"/>
    <property type="match status" value="1"/>
</dbReference>
<protein>
    <recommendedName>
        <fullName evidence="7 8">Small ribosomal subunit protein uS5</fullName>
    </recommendedName>
</protein>
<dbReference type="SUPFAM" id="SSF54211">
    <property type="entry name" value="Ribosomal protein S5 domain 2-like"/>
    <property type="match status" value="1"/>
</dbReference>
<dbReference type="InterPro" id="IPR018192">
    <property type="entry name" value="Ribosomal_uS5_N_CS"/>
</dbReference>
<dbReference type="Gene3D" id="3.30.160.20">
    <property type="match status" value="1"/>
</dbReference>
<evidence type="ECO:0000256" key="8">
    <source>
        <dbReference type="HAMAP-Rule" id="MF_01307"/>
    </source>
</evidence>
<dbReference type="PROSITE" id="PS00585">
    <property type="entry name" value="RIBOSOMAL_S5"/>
    <property type="match status" value="1"/>
</dbReference>
<evidence type="ECO:0000256" key="2">
    <source>
        <dbReference type="ARBA" id="ARBA00008945"/>
    </source>
</evidence>
<dbReference type="InterPro" id="IPR005712">
    <property type="entry name" value="Ribosomal_uS5_bac-type"/>
</dbReference>
<dbReference type="Pfam" id="PF03719">
    <property type="entry name" value="Ribosomal_S5_C"/>
    <property type="match status" value="1"/>
</dbReference>
<feature type="region of interest" description="Disordered" evidence="10">
    <location>
        <begin position="1"/>
        <end position="66"/>
    </location>
</feature>
<name>A0A2U8E2V8_9BACT</name>
<evidence type="ECO:0000256" key="5">
    <source>
        <dbReference type="ARBA" id="ARBA00022980"/>
    </source>
</evidence>
<dbReference type="Gene3D" id="3.30.230.10">
    <property type="match status" value="1"/>
</dbReference>
<evidence type="ECO:0000259" key="11">
    <source>
        <dbReference type="PROSITE" id="PS50881"/>
    </source>
</evidence>
<dbReference type="PROSITE" id="PS50881">
    <property type="entry name" value="S5_DSRBD"/>
    <property type="match status" value="1"/>
</dbReference>
<dbReference type="HAMAP" id="MF_01307_B">
    <property type="entry name" value="Ribosomal_uS5_B"/>
    <property type="match status" value="1"/>
</dbReference>
<feature type="compositionally biased region" description="Low complexity" evidence="10">
    <location>
        <begin position="1"/>
        <end position="33"/>
    </location>
</feature>
<dbReference type="GO" id="GO:0003735">
    <property type="term" value="F:structural constituent of ribosome"/>
    <property type="evidence" value="ECO:0007669"/>
    <property type="project" value="UniProtKB-UniRule"/>
</dbReference>
<dbReference type="AlphaFoldDB" id="A0A2U8E2V8"/>
<evidence type="ECO:0000256" key="10">
    <source>
        <dbReference type="SAM" id="MobiDB-lite"/>
    </source>
</evidence>
<dbReference type="InterPro" id="IPR005324">
    <property type="entry name" value="Ribosomal_uS5_C"/>
</dbReference>
<dbReference type="FunFam" id="3.30.160.20:FF:000001">
    <property type="entry name" value="30S ribosomal protein S5"/>
    <property type="match status" value="1"/>
</dbReference>
<reference evidence="12 13" key="1">
    <citation type="journal article" date="2018" name="Syst. Appl. Microbiol.">
        <title>Ereboglobus luteus gen. nov. sp. nov. from cockroach guts, and new insights into the oxygen relationship of the genera Opitutus and Didymococcus (Verrucomicrobia: Opitutaceae).</title>
        <authorList>
            <person name="Tegtmeier D."/>
            <person name="Belitz A."/>
            <person name="Radek R."/>
            <person name="Heimerl T."/>
            <person name="Brune A."/>
        </authorList>
    </citation>
    <scope>NUCLEOTIDE SEQUENCE [LARGE SCALE GENOMIC DNA]</scope>
    <source>
        <strain evidence="12 13">Ho45</strain>
    </source>
</reference>
<evidence type="ECO:0000313" key="12">
    <source>
        <dbReference type="EMBL" id="AWI09140.1"/>
    </source>
</evidence>
<dbReference type="GO" id="GO:0015935">
    <property type="term" value="C:small ribosomal subunit"/>
    <property type="evidence" value="ECO:0007669"/>
    <property type="project" value="InterPro"/>
</dbReference>
<comment type="function">
    <text evidence="8">With S4 and S12 plays an important role in translational accuracy.</text>
</comment>
<gene>
    <name evidence="8" type="primary">rpsE</name>
    <name evidence="12" type="ORF">CKA38_07710</name>
</gene>
<keyword evidence="5 8" id="KW-0689">Ribosomal protein</keyword>
<dbReference type="NCBIfam" id="TIGR01021">
    <property type="entry name" value="rpsE_bact"/>
    <property type="match status" value="1"/>
</dbReference>
<dbReference type="SUPFAM" id="SSF54768">
    <property type="entry name" value="dsRNA-binding domain-like"/>
    <property type="match status" value="1"/>
</dbReference>
<evidence type="ECO:0000256" key="4">
    <source>
        <dbReference type="ARBA" id="ARBA00022884"/>
    </source>
</evidence>
<dbReference type="GO" id="GO:0005737">
    <property type="term" value="C:cytoplasm"/>
    <property type="evidence" value="ECO:0007669"/>
    <property type="project" value="UniProtKB-ARBA"/>
</dbReference>
<evidence type="ECO:0000256" key="9">
    <source>
        <dbReference type="RuleBase" id="RU003823"/>
    </source>
</evidence>
<dbReference type="FunFam" id="3.30.230.10:FF:000002">
    <property type="entry name" value="30S ribosomal protein S5"/>
    <property type="match status" value="1"/>
</dbReference>
<dbReference type="InterPro" id="IPR000851">
    <property type="entry name" value="Ribosomal_uS5"/>
</dbReference>
<keyword evidence="6 8" id="KW-0687">Ribonucleoprotein</keyword>
<dbReference type="GO" id="GO:0042254">
    <property type="term" value="P:ribosome biogenesis"/>
    <property type="evidence" value="ECO:0007669"/>
    <property type="project" value="UniProtKB-ARBA"/>
</dbReference>
<dbReference type="PANTHER" id="PTHR48277">
    <property type="entry name" value="MITOCHONDRIAL RIBOSOMAL PROTEIN S5"/>
    <property type="match status" value="1"/>
</dbReference>
<evidence type="ECO:0000256" key="6">
    <source>
        <dbReference type="ARBA" id="ARBA00023274"/>
    </source>
</evidence>
<dbReference type="GO" id="GO:0006412">
    <property type="term" value="P:translation"/>
    <property type="evidence" value="ECO:0007669"/>
    <property type="project" value="UniProtKB-UniRule"/>
</dbReference>
<keyword evidence="3 8" id="KW-0699">rRNA-binding</keyword>
<dbReference type="InterPro" id="IPR020568">
    <property type="entry name" value="Ribosomal_Su5_D2-typ_SF"/>
</dbReference>
<dbReference type="RefSeq" id="WP_108824954.1">
    <property type="nucleotide sequence ID" value="NZ_CP023004.1"/>
</dbReference>
<sequence length="227" mass="23854">MSTENESPVTPAEAAPAAAAAESAPAAPEAVVETPRRGRTSRGERREGGERGRGPRRDRRDTANIDPNAPELVEKIVYINRCAKVVKGGRRFSFSALAVVGDKKGSIGIGYGKANEVPDAIKKSTEHAKKRMISVKIKGDTIPHEVYGEYDGGRVLLRPAVPGTGLIAGGAVRAVLEAAGVKNVLTKSMGSKNHNAVVHATLNGLKKLRLAAQIKAARQTVVAPSAE</sequence>
<dbReference type="PANTHER" id="PTHR48277:SF1">
    <property type="entry name" value="MITOCHONDRIAL RIBOSOMAL PROTEIN S5"/>
    <property type="match status" value="1"/>
</dbReference>
<evidence type="ECO:0000256" key="7">
    <source>
        <dbReference type="ARBA" id="ARBA00035255"/>
    </source>
</evidence>
<evidence type="ECO:0000256" key="1">
    <source>
        <dbReference type="ARBA" id="ARBA00003093"/>
    </source>
</evidence>
<evidence type="ECO:0000256" key="3">
    <source>
        <dbReference type="ARBA" id="ARBA00022730"/>
    </source>
</evidence>
<comment type="domain">
    <text evidence="8">The N-terminal domain interacts with the head of the 30S subunit; the C-terminal domain interacts with the body and contacts protein S4. The interaction surface between S4 and S5 is involved in control of translational fidelity.</text>
</comment>
<comment type="similarity">
    <text evidence="2 8 9">Belongs to the universal ribosomal protein uS5 family.</text>
</comment>